<dbReference type="EMBL" id="KN736140">
    <property type="protein sequence ID" value="KIH56178.1"/>
    <property type="molecule type" value="Genomic_DNA"/>
</dbReference>
<dbReference type="OrthoDB" id="10592061at2759"/>
<dbReference type="AlphaFoldDB" id="A0A0C2CIF6"/>
<proteinExistence type="predicted"/>
<sequence length="107" mass="12267">MHTDPMSEIYQRKVNKAKKAIEEANTAKSIVKYLREYNALKHQLFYQPSDPPGTPYRRSRPPVVAVICRSSREKFSVVKAFSVPFPPYFPESLSQKFSSFAPSSTHD</sequence>
<accession>A0A0C2CIF6</accession>
<protein>
    <submittedName>
        <fullName evidence="1">Uncharacterized protein</fullName>
    </submittedName>
</protein>
<keyword evidence="2" id="KW-1185">Reference proteome</keyword>
<name>A0A0C2CIF6_9BILA</name>
<gene>
    <name evidence="1" type="ORF">ANCDUO_13642</name>
</gene>
<dbReference type="Proteomes" id="UP000054047">
    <property type="component" value="Unassembled WGS sequence"/>
</dbReference>
<evidence type="ECO:0000313" key="1">
    <source>
        <dbReference type="EMBL" id="KIH56178.1"/>
    </source>
</evidence>
<organism evidence="1 2">
    <name type="scientific">Ancylostoma duodenale</name>
    <dbReference type="NCBI Taxonomy" id="51022"/>
    <lineage>
        <taxon>Eukaryota</taxon>
        <taxon>Metazoa</taxon>
        <taxon>Ecdysozoa</taxon>
        <taxon>Nematoda</taxon>
        <taxon>Chromadorea</taxon>
        <taxon>Rhabditida</taxon>
        <taxon>Rhabditina</taxon>
        <taxon>Rhabditomorpha</taxon>
        <taxon>Strongyloidea</taxon>
        <taxon>Ancylostomatidae</taxon>
        <taxon>Ancylostomatinae</taxon>
        <taxon>Ancylostoma</taxon>
    </lineage>
</organism>
<evidence type="ECO:0000313" key="2">
    <source>
        <dbReference type="Proteomes" id="UP000054047"/>
    </source>
</evidence>
<reference evidence="1 2" key="1">
    <citation type="submission" date="2013-12" db="EMBL/GenBank/DDBJ databases">
        <title>Draft genome of the parsitic nematode Ancylostoma duodenale.</title>
        <authorList>
            <person name="Mitreva M."/>
        </authorList>
    </citation>
    <scope>NUCLEOTIDE SEQUENCE [LARGE SCALE GENOMIC DNA]</scope>
    <source>
        <strain evidence="1 2">Zhejiang</strain>
    </source>
</reference>